<protein>
    <submittedName>
        <fullName evidence="3">Nitrate ABC transporter substrate-binding protein</fullName>
    </submittedName>
</protein>
<dbReference type="PANTHER" id="PTHR30024">
    <property type="entry name" value="ALIPHATIC SULFONATES-BINDING PROTEIN-RELATED"/>
    <property type="match status" value="1"/>
</dbReference>
<reference evidence="3 4" key="1">
    <citation type="submission" date="2014-02" db="EMBL/GenBank/DDBJ databases">
        <title>The small core and large imbalanced accessory genome model reveals a collaborative survival strategy of Sorangium cellulosum strains in nature.</title>
        <authorList>
            <person name="Han K."/>
            <person name="Peng R."/>
            <person name="Blom J."/>
            <person name="Li Y.-Z."/>
        </authorList>
    </citation>
    <scope>NUCLEOTIDE SEQUENCE [LARGE SCALE GENOMIC DNA]</scope>
    <source>
        <strain evidence="3 4">So0157-18</strain>
    </source>
</reference>
<dbReference type="Gene3D" id="3.40.190.10">
    <property type="entry name" value="Periplasmic binding protein-like II"/>
    <property type="match status" value="2"/>
</dbReference>
<feature type="chain" id="PRO_5007566530" evidence="1">
    <location>
        <begin position="26"/>
        <end position="360"/>
    </location>
</feature>
<organism evidence="3 4">
    <name type="scientific">Sorangium cellulosum</name>
    <name type="common">Polyangium cellulosum</name>
    <dbReference type="NCBI Taxonomy" id="56"/>
    <lineage>
        <taxon>Bacteria</taxon>
        <taxon>Pseudomonadati</taxon>
        <taxon>Myxococcota</taxon>
        <taxon>Polyangia</taxon>
        <taxon>Polyangiales</taxon>
        <taxon>Polyangiaceae</taxon>
        <taxon>Sorangium</taxon>
    </lineage>
</organism>
<evidence type="ECO:0000259" key="2">
    <source>
        <dbReference type="Pfam" id="PF09084"/>
    </source>
</evidence>
<dbReference type="SUPFAM" id="SSF53850">
    <property type="entry name" value="Periplasmic binding protein-like II"/>
    <property type="match status" value="1"/>
</dbReference>
<dbReference type="InterPro" id="IPR015168">
    <property type="entry name" value="SsuA/THI5"/>
</dbReference>
<evidence type="ECO:0000313" key="4">
    <source>
        <dbReference type="Proteomes" id="UP000075604"/>
    </source>
</evidence>
<dbReference type="PANTHER" id="PTHR30024:SF21">
    <property type="entry name" value="ABC TRANSPORTER SUBSTRATE-BINDING PROTEIN"/>
    <property type="match status" value="1"/>
</dbReference>
<keyword evidence="1" id="KW-0732">Signal</keyword>
<feature type="domain" description="SsuA/THI5-like" evidence="2">
    <location>
        <begin position="82"/>
        <end position="258"/>
    </location>
</feature>
<gene>
    <name evidence="3" type="ORF">BE04_05980</name>
</gene>
<comment type="caution">
    <text evidence="3">The sequence shown here is derived from an EMBL/GenBank/DDBJ whole genome shotgun (WGS) entry which is preliminary data.</text>
</comment>
<evidence type="ECO:0000313" key="3">
    <source>
        <dbReference type="EMBL" id="KYF63150.1"/>
    </source>
</evidence>
<evidence type="ECO:0000256" key="1">
    <source>
        <dbReference type="SAM" id="SignalP"/>
    </source>
</evidence>
<dbReference type="CDD" id="cd13555">
    <property type="entry name" value="PBP2_sulfate_ester_like"/>
    <property type="match status" value="1"/>
</dbReference>
<feature type="signal peptide" evidence="1">
    <location>
        <begin position="1"/>
        <end position="25"/>
    </location>
</feature>
<name>A0A150Q5C2_SORCE</name>
<dbReference type="Proteomes" id="UP000075604">
    <property type="component" value="Unassembled WGS sequence"/>
</dbReference>
<dbReference type="AlphaFoldDB" id="A0A150Q5C2"/>
<proteinExistence type="predicted"/>
<dbReference type="EMBL" id="JELX01000643">
    <property type="protein sequence ID" value="KYF63150.1"/>
    <property type="molecule type" value="Genomic_DNA"/>
</dbReference>
<sequence length="360" mass="39297">MRRALIILKIFIAALLTFSTHTARADAPRVIRVAFAGVGIGNRPFVGGSSLSVVHARGLLEEEFKRDNIKIEWSFFKGAGPAVNEAYANNLLDFALQGDLPSSIGRAGGLKTKLLAGVSTRQHTYLAVPSDSSISSLADLKGKKVALFKGTNLQLAVNKILAGSGLSERDLRILNMDNATAKAAVATRDIDAAFGGYDLLTLQDQGIAKIVYTTKNDSPAYLRHAHLIVTEEFANKYPDVTKRVVKVVVQAAHWIAQNEANPAPIFQLWSKSGTPYANFKADQTGDALKVRASPLFDEYLISRYKAAVADAKRFGLIRNTFDVDSWIDLRFLNAALKELNLEGYWPEFDANGKAKHPGRP</sequence>
<dbReference type="Pfam" id="PF09084">
    <property type="entry name" value="NMT1"/>
    <property type="match status" value="1"/>
</dbReference>
<accession>A0A150Q5C2</accession>